<dbReference type="InterPro" id="IPR046534">
    <property type="entry name" value="DUF6599"/>
</dbReference>
<dbReference type="Pfam" id="PF20244">
    <property type="entry name" value="DUF6599"/>
    <property type="match status" value="1"/>
</dbReference>
<accession>A0A7V5H4H8</accession>
<evidence type="ECO:0000313" key="1">
    <source>
        <dbReference type="EMBL" id="HHE55537.1"/>
    </source>
</evidence>
<protein>
    <submittedName>
        <fullName evidence="1">Uncharacterized protein</fullName>
    </submittedName>
</protein>
<organism evidence="1">
    <name type="scientific">Caldithrix abyssi</name>
    <dbReference type="NCBI Taxonomy" id="187145"/>
    <lineage>
        <taxon>Bacteria</taxon>
        <taxon>Pseudomonadati</taxon>
        <taxon>Calditrichota</taxon>
        <taxon>Calditrichia</taxon>
        <taxon>Calditrichales</taxon>
        <taxon>Calditrichaceae</taxon>
        <taxon>Caldithrix</taxon>
    </lineage>
</organism>
<comment type="caution">
    <text evidence="1">The sequence shown here is derived from an EMBL/GenBank/DDBJ whole genome shotgun (WGS) entry which is preliminary data.</text>
</comment>
<name>A0A7V5H4H8_CALAY</name>
<gene>
    <name evidence="1" type="ORF">ENL21_07125</name>
</gene>
<dbReference type="AlphaFoldDB" id="A0A7V5H4H8"/>
<proteinExistence type="predicted"/>
<sequence>MTASSTDSLFFANLLPDSVNSWHKQDADEIYLPQNLHEFIDGGAELYISYGFQKLCHRTYSSPDQPDILVDVFDMGNSANAFGIFMHTRENVDSSFGQGSEYVQGFLNFWKDRFYISLLAMAETEDTKKALFALAKHIDTHIPGEGEIPSLVNKLPQQGLKTSSIRYFHHYVWLNSYIYLSNENIFKINDHDQIALARYANGTTLIIIQYADTSKSIQVWNELSQISFPELKNKQPFLRQKTWLQFYLQPPFLIVLANDDSPEPFKKLLNEIVQKLK</sequence>
<dbReference type="Proteomes" id="UP000886111">
    <property type="component" value="Unassembled WGS sequence"/>
</dbReference>
<dbReference type="EMBL" id="DRTD01000528">
    <property type="protein sequence ID" value="HHE55537.1"/>
    <property type="molecule type" value="Genomic_DNA"/>
</dbReference>
<reference evidence="1" key="1">
    <citation type="journal article" date="2020" name="mSystems">
        <title>Genome- and Community-Level Interaction Insights into Carbon Utilization and Element Cycling Functions of Hydrothermarchaeota in Hydrothermal Sediment.</title>
        <authorList>
            <person name="Zhou Z."/>
            <person name="Liu Y."/>
            <person name="Xu W."/>
            <person name="Pan J."/>
            <person name="Luo Z.H."/>
            <person name="Li M."/>
        </authorList>
    </citation>
    <scope>NUCLEOTIDE SEQUENCE [LARGE SCALE GENOMIC DNA]</scope>
    <source>
        <strain evidence="1">HyVt-76</strain>
    </source>
</reference>